<reference evidence="1 2" key="1">
    <citation type="submission" date="2018-01" db="EMBL/GenBank/DDBJ databases">
        <title>Genomic Encyclopedia of Type Strains, Phase III (KMG-III): the genomes of soil and plant-associated and newly described type strains.</title>
        <authorList>
            <person name="Whitman W."/>
        </authorList>
    </citation>
    <scope>NUCLEOTIDE SEQUENCE [LARGE SCALE GENOMIC DNA]</scope>
    <source>
        <strain evidence="1 2">JCM 18070</strain>
    </source>
</reference>
<dbReference type="EMBL" id="PQGA01000008">
    <property type="protein sequence ID" value="POR50633.1"/>
    <property type="molecule type" value="Genomic_DNA"/>
</dbReference>
<dbReference type="Proteomes" id="UP000237381">
    <property type="component" value="Unassembled WGS sequence"/>
</dbReference>
<evidence type="ECO:0000313" key="1">
    <source>
        <dbReference type="EMBL" id="POR50633.1"/>
    </source>
</evidence>
<evidence type="ECO:0000313" key="2">
    <source>
        <dbReference type="Proteomes" id="UP000237381"/>
    </source>
</evidence>
<gene>
    <name evidence="1" type="ORF">B0G62_108125</name>
</gene>
<dbReference type="AlphaFoldDB" id="A0A2S4M7B6"/>
<organism evidence="1 2">
    <name type="scientific">Paraburkholderia eburnea</name>
    <dbReference type="NCBI Taxonomy" id="1189126"/>
    <lineage>
        <taxon>Bacteria</taxon>
        <taxon>Pseudomonadati</taxon>
        <taxon>Pseudomonadota</taxon>
        <taxon>Betaproteobacteria</taxon>
        <taxon>Burkholderiales</taxon>
        <taxon>Burkholderiaceae</taxon>
        <taxon>Paraburkholderia</taxon>
    </lineage>
</organism>
<keyword evidence="2" id="KW-1185">Reference proteome</keyword>
<proteinExistence type="predicted"/>
<sequence length="56" mass="6135">MAGNVENPRSDQTSKEKIVGAGLREVCIKTKAWAALTSRFTRRMKSTIGSPRATAR</sequence>
<comment type="caution">
    <text evidence="1">The sequence shown here is derived from an EMBL/GenBank/DDBJ whole genome shotgun (WGS) entry which is preliminary data.</text>
</comment>
<name>A0A2S4M7B6_9BURK</name>
<accession>A0A2S4M7B6</accession>
<protein>
    <submittedName>
        <fullName evidence="1">Uncharacterized protein</fullName>
    </submittedName>
</protein>